<proteinExistence type="inferred from homology"/>
<evidence type="ECO:0000256" key="9">
    <source>
        <dbReference type="ARBA" id="ARBA00023136"/>
    </source>
</evidence>
<dbReference type="PROSITE" id="PS52015">
    <property type="entry name" value="TONB_CTD"/>
    <property type="match status" value="1"/>
</dbReference>
<dbReference type="GO" id="GO:0031992">
    <property type="term" value="F:energy transducer activity"/>
    <property type="evidence" value="ECO:0007669"/>
    <property type="project" value="TreeGrafter"/>
</dbReference>
<dbReference type="RefSeq" id="WP_215341593.1">
    <property type="nucleotide sequence ID" value="NZ_JAGSGD010000001.1"/>
</dbReference>
<keyword evidence="8" id="KW-1133">Transmembrane helix</keyword>
<comment type="similarity">
    <text evidence="2">Belongs to the TonB family.</text>
</comment>
<name>A0A941D3F4_9CAUL</name>
<evidence type="ECO:0000313" key="13">
    <source>
        <dbReference type="Proteomes" id="UP000622580"/>
    </source>
</evidence>
<dbReference type="PANTHER" id="PTHR33446">
    <property type="entry name" value="PROTEIN TONB-RELATED"/>
    <property type="match status" value="1"/>
</dbReference>
<dbReference type="InterPro" id="IPR051045">
    <property type="entry name" value="TonB-dependent_transducer"/>
</dbReference>
<dbReference type="InterPro" id="IPR006260">
    <property type="entry name" value="TonB/TolA_C"/>
</dbReference>
<dbReference type="NCBIfam" id="TIGR01352">
    <property type="entry name" value="tonB_Cterm"/>
    <property type="match status" value="1"/>
</dbReference>
<keyword evidence="5" id="KW-0997">Cell inner membrane</keyword>
<keyword evidence="3" id="KW-0813">Transport</keyword>
<keyword evidence="13" id="KW-1185">Reference proteome</keyword>
<evidence type="ECO:0000256" key="2">
    <source>
        <dbReference type="ARBA" id="ARBA00006555"/>
    </source>
</evidence>
<dbReference type="EMBL" id="CP068570">
    <property type="protein sequence ID" value="QQZ49625.1"/>
    <property type="molecule type" value="Genomic_DNA"/>
</dbReference>
<dbReference type="SUPFAM" id="SSF74653">
    <property type="entry name" value="TolA/TonB C-terminal domain"/>
    <property type="match status" value="1"/>
</dbReference>
<protein>
    <submittedName>
        <fullName evidence="11">TonB family protein</fullName>
    </submittedName>
</protein>
<dbReference type="Proteomes" id="UP000622580">
    <property type="component" value="Unassembled WGS sequence"/>
</dbReference>
<dbReference type="PANTHER" id="PTHR33446:SF2">
    <property type="entry name" value="PROTEIN TONB"/>
    <property type="match status" value="1"/>
</dbReference>
<evidence type="ECO:0000259" key="10">
    <source>
        <dbReference type="PROSITE" id="PS52015"/>
    </source>
</evidence>
<keyword evidence="9" id="KW-0472">Membrane</keyword>
<dbReference type="AlphaFoldDB" id="A0A941D3F4"/>
<reference evidence="11" key="2">
    <citation type="submission" date="2021-04" db="EMBL/GenBank/DDBJ databases">
        <title>Draft genome assembly of strain Phenylobacterium sp. 20VBR1 using MiniION and Illumina platforms.</title>
        <authorList>
            <person name="Thomas F.A."/>
            <person name="Krishnan K.P."/>
            <person name="Sinha R.K."/>
        </authorList>
    </citation>
    <scope>NUCLEOTIDE SEQUENCE</scope>
    <source>
        <strain evidence="11">20VBR1</strain>
    </source>
</reference>
<dbReference type="Pfam" id="PF03544">
    <property type="entry name" value="TonB_C"/>
    <property type="match status" value="1"/>
</dbReference>
<sequence>MWAVLATLAFALQTPSEGGAAPEPVTAAMAQANKARVATRPVYKSGPSPDIPEAVRATGAHGKVVVSGVIGADGRFTETKVAVSSRSSLLDAAALEQVSAMIFEPARDAEGVALSLPARTPLEFTNAKSEGKGGGVLRYGCSQFARDYDWWYATWPATEHDDFYYLVLGLSALSTASASGRFDVASFGKGYEGFEPRWKAAVEACRKAPQRLFIDVFKPEGDFLRRGAAGR</sequence>
<evidence type="ECO:0000256" key="8">
    <source>
        <dbReference type="ARBA" id="ARBA00022989"/>
    </source>
</evidence>
<evidence type="ECO:0000256" key="4">
    <source>
        <dbReference type="ARBA" id="ARBA00022475"/>
    </source>
</evidence>
<keyword evidence="6" id="KW-0812">Transmembrane</keyword>
<dbReference type="EMBL" id="JAGSGD010000001">
    <property type="protein sequence ID" value="MBR7620874.1"/>
    <property type="molecule type" value="Genomic_DNA"/>
</dbReference>
<reference evidence="12" key="1">
    <citation type="submission" date="2021-01" db="EMBL/GenBank/DDBJ databases">
        <title>Genome sequence of Phenylobacterium sp. 20VBR1 isolated from a valley glaceir, Ny-Alesund, Svalbard.</title>
        <authorList>
            <person name="Thomas F.A."/>
            <person name="Krishnan K.P."/>
            <person name="Sinha R.K."/>
        </authorList>
    </citation>
    <scope>NUCLEOTIDE SEQUENCE</scope>
    <source>
        <strain evidence="12">20VBR1</strain>
    </source>
</reference>
<keyword evidence="7" id="KW-0653">Protein transport</keyword>
<accession>A0A941D3F4</accession>
<dbReference type="GO" id="GO:0015031">
    <property type="term" value="P:protein transport"/>
    <property type="evidence" value="ECO:0007669"/>
    <property type="project" value="UniProtKB-KW"/>
</dbReference>
<evidence type="ECO:0000313" key="11">
    <source>
        <dbReference type="EMBL" id="MBR7620874.1"/>
    </source>
</evidence>
<organism evidence="11 13">
    <name type="scientific">Phenylobacterium glaciei</name>
    <dbReference type="NCBI Taxonomy" id="2803784"/>
    <lineage>
        <taxon>Bacteria</taxon>
        <taxon>Pseudomonadati</taxon>
        <taxon>Pseudomonadota</taxon>
        <taxon>Alphaproteobacteria</taxon>
        <taxon>Caulobacterales</taxon>
        <taxon>Caulobacteraceae</taxon>
        <taxon>Phenylobacterium</taxon>
    </lineage>
</organism>
<comment type="subcellular location">
    <subcellularLocation>
        <location evidence="1">Cell inner membrane</location>
        <topology evidence="1">Single-pass membrane protein</topology>
        <orientation evidence="1">Periplasmic side</orientation>
    </subcellularLocation>
</comment>
<evidence type="ECO:0000256" key="1">
    <source>
        <dbReference type="ARBA" id="ARBA00004383"/>
    </source>
</evidence>
<keyword evidence="4" id="KW-1003">Cell membrane</keyword>
<gene>
    <name evidence="11" type="ORF">JKL49_15875</name>
    <name evidence="12" type="ORF">JKL49_22410</name>
</gene>
<dbReference type="Gene3D" id="3.30.1150.10">
    <property type="match status" value="1"/>
</dbReference>
<evidence type="ECO:0000256" key="6">
    <source>
        <dbReference type="ARBA" id="ARBA00022692"/>
    </source>
</evidence>
<evidence type="ECO:0000256" key="3">
    <source>
        <dbReference type="ARBA" id="ARBA00022448"/>
    </source>
</evidence>
<dbReference type="GO" id="GO:0055085">
    <property type="term" value="P:transmembrane transport"/>
    <property type="evidence" value="ECO:0007669"/>
    <property type="project" value="InterPro"/>
</dbReference>
<dbReference type="GO" id="GO:0098797">
    <property type="term" value="C:plasma membrane protein complex"/>
    <property type="evidence" value="ECO:0007669"/>
    <property type="project" value="TreeGrafter"/>
</dbReference>
<feature type="domain" description="TonB C-terminal" evidence="10">
    <location>
        <begin position="36"/>
        <end position="133"/>
    </location>
</feature>
<evidence type="ECO:0000256" key="5">
    <source>
        <dbReference type="ARBA" id="ARBA00022519"/>
    </source>
</evidence>
<dbReference type="InterPro" id="IPR037682">
    <property type="entry name" value="TonB_C"/>
</dbReference>
<evidence type="ECO:0000313" key="12">
    <source>
        <dbReference type="EMBL" id="QQZ49625.1"/>
    </source>
</evidence>
<evidence type="ECO:0000256" key="7">
    <source>
        <dbReference type="ARBA" id="ARBA00022927"/>
    </source>
</evidence>